<dbReference type="AlphaFoldDB" id="A0AAJ0FLT8"/>
<gene>
    <name evidence="2" type="ORF">QBC33DRAFT_571561</name>
</gene>
<dbReference type="EMBL" id="MU839015">
    <property type="protein sequence ID" value="KAK1765435.1"/>
    <property type="molecule type" value="Genomic_DNA"/>
</dbReference>
<proteinExistence type="predicted"/>
<reference evidence="2" key="1">
    <citation type="submission" date="2023-06" db="EMBL/GenBank/DDBJ databases">
        <title>Genome-scale phylogeny and comparative genomics of the fungal order Sordariales.</title>
        <authorList>
            <consortium name="Lawrence Berkeley National Laboratory"/>
            <person name="Hensen N."/>
            <person name="Bonometti L."/>
            <person name="Westerberg I."/>
            <person name="Brannstrom I.O."/>
            <person name="Guillou S."/>
            <person name="Cros-Aarteil S."/>
            <person name="Calhoun S."/>
            <person name="Haridas S."/>
            <person name="Kuo A."/>
            <person name="Mondo S."/>
            <person name="Pangilinan J."/>
            <person name="Riley R."/>
            <person name="Labutti K."/>
            <person name="Andreopoulos B."/>
            <person name="Lipzen A."/>
            <person name="Chen C."/>
            <person name="Yanf M."/>
            <person name="Daum C."/>
            <person name="Ng V."/>
            <person name="Clum A."/>
            <person name="Steindorff A."/>
            <person name="Ohm R."/>
            <person name="Martin F."/>
            <person name="Silar P."/>
            <person name="Natvig D."/>
            <person name="Lalanne C."/>
            <person name="Gautier V."/>
            <person name="Ament-Velasquez S.L."/>
            <person name="Kruys A."/>
            <person name="Hutchinson M.I."/>
            <person name="Powell A.J."/>
            <person name="Barry K."/>
            <person name="Miller A.N."/>
            <person name="Grigoriev I.V."/>
            <person name="Debuchy R."/>
            <person name="Gladieux P."/>
            <person name="Thoren M.H."/>
            <person name="Johannesson H."/>
        </authorList>
    </citation>
    <scope>NUCLEOTIDE SEQUENCE</scope>
    <source>
        <strain evidence="2">8032-3</strain>
    </source>
</reference>
<accession>A0AAJ0FLT8</accession>
<organism evidence="2 3">
    <name type="scientific">Phialemonium atrogriseum</name>
    <dbReference type="NCBI Taxonomy" id="1093897"/>
    <lineage>
        <taxon>Eukaryota</taxon>
        <taxon>Fungi</taxon>
        <taxon>Dikarya</taxon>
        <taxon>Ascomycota</taxon>
        <taxon>Pezizomycotina</taxon>
        <taxon>Sordariomycetes</taxon>
        <taxon>Sordariomycetidae</taxon>
        <taxon>Cephalothecales</taxon>
        <taxon>Cephalothecaceae</taxon>
        <taxon>Phialemonium</taxon>
    </lineage>
</organism>
<sequence>MFRLYEVDPDADVLLILPAASAAAAPNGRESGASNPPPPELRIKVSSKHLGLASRHFRDRLKWGEWSTSEPDGRFHVRLEGFDAGAVAIVMDVLHGRGGRVPRSVDLETLAKVAVFVDEFQCFDAVEVYAERWIGKLEGSLPGAFGRDAVLWMFVAYVFRRSDLFKEVTRLAILHSTGPISDLGLPVREKIIRIIDSRRRELIARALAILRRVLDNLSEGQVSCPYECDSFLLGALTKALHRNGLASLPPSSSFPGVSFVSVVEALCDVRKTEQSINAIRASASARTRKRKSPWPGDVRPAPQPTPEASPEPELFGVESLETHVCAAKDLFTPGLDGLEAGVEGLELESSLGYYLY</sequence>
<dbReference type="GeneID" id="85313794"/>
<feature type="region of interest" description="Disordered" evidence="1">
    <location>
        <begin position="280"/>
        <end position="312"/>
    </location>
</feature>
<evidence type="ECO:0000313" key="2">
    <source>
        <dbReference type="EMBL" id="KAK1765435.1"/>
    </source>
</evidence>
<name>A0AAJ0FLT8_9PEZI</name>
<keyword evidence="3" id="KW-1185">Reference proteome</keyword>
<comment type="caution">
    <text evidence="2">The sequence shown here is derived from an EMBL/GenBank/DDBJ whole genome shotgun (WGS) entry which is preliminary data.</text>
</comment>
<evidence type="ECO:0000256" key="1">
    <source>
        <dbReference type="SAM" id="MobiDB-lite"/>
    </source>
</evidence>
<evidence type="ECO:0000313" key="3">
    <source>
        <dbReference type="Proteomes" id="UP001244011"/>
    </source>
</evidence>
<protein>
    <submittedName>
        <fullName evidence="2">Glutathione s-transferase</fullName>
    </submittedName>
</protein>
<dbReference type="RefSeq" id="XP_060281648.1">
    <property type="nucleotide sequence ID" value="XM_060430607.1"/>
</dbReference>
<dbReference type="Proteomes" id="UP001244011">
    <property type="component" value="Unassembled WGS sequence"/>
</dbReference>